<evidence type="ECO:0000313" key="2">
    <source>
        <dbReference type="Proteomes" id="UP000627446"/>
    </source>
</evidence>
<accession>A0A923HPM6</accession>
<dbReference type="AlphaFoldDB" id="A0A923HPM6"/>
<keyword evidence="2" id="KW-1185">Reference proteome</keyword>
<sequence length="348" mass="37706">MSTTPAPFLAKKLKRKQFACTGDAHIQGDLQITNQVIVGGDLLVDGHLEAEEVFCLGKLTVTGDIRVQSLYVGQALDCAGDIDVEHMLKTGANAEWMARLLELDQAKPAKDGSSFIDKLVHPSILKRDAHHETFGGYGDIQVLGYLACDVLDCHGNVQLDDVLDVGEIQYVGGHLSAIAIAADGDINIKGELFSETDIAVHGGIYVGEIICQGNLQADSIHSNGDISAWGTIRAVGQITSLNGEIHSGRWIATKGTIYAAKYIKAGEAVVAEKGLTCGADYGILAATTMKRSLWEERGYVSAPTKPKLLLSGKFVEGKKLKHIDSLEKKRDWELDWEVPRRLARDMIN</sequence>
<organism evidence="1 2">
    <name type="scientific">Undibacterium nitidum</name>
    <dbReference type="NCBI Taxonomy" id="2762298"/>
    <lineage>
        <taxon>Bacteria</taxon>
        <taxon>Pseudomonadati</taxon>
        <taxon>Pseudomonadota</taxon>
        <taxon>Betaproteobacteria</taxon>
        <taxon>Burkholderiales</taxon>
        <taxon>Oxalobacteraceae</taxon>
        <taxon>Undibacterium</taxon>
    </lineage>
</organism>
<gene>
    <name evidence="1" type="ORF">H8K36_18355</name>
</gene>
<evidence type="ECO:0008006" key="3">
    <source>
        <dbReference type="Google" id="ProtNLM"/>
    </source>
</evidence>
<reference evidence="1" key="1">
    <citation type="submission" date="2020-08" db="EMBL/GenBank/DDBJ databases">
        <title>Novel species isolated from subtropical streams in China.</title>
        <authorList>
            <person name="Lu H."/>
        </authorList>
    </citation>
    <scope>NUCLEOTIDE SEQUENCE</scope>
    <source>
        <strain evidence="1">LX22W</strain>
    </source>
</reference>
<evidence type="ECO:0000313" key="1">
    <source>
        <dbReference type="EMBL" id="MBC3883360.1"/>
    </source>
</evidence>
<proteinExistence type="predicted"/>
<dbReference type="RefSeq" id="WP_186917979.1">
    <property type="nucleotide sequence ID" value="NZ_JACOFZ010000013.1"/>
</dbReference>
<dbReference type="Proteomes" id="UP000627446">
    <property type="component" value="Unassembled WGS sequence"/>
</dbReference>
<comment type="caution">
    <text evidence="1">The sequence shown here is derived from an EMBL/GenBank/DDBJ whole genome shotgun (WGS) entry which is preliminary data.</text>
</comment>
<protein>
    <recommendedName>
        <fullName evidence="3">Polymer-forming cytoskeletal protein</fullName>
    </recommendedName>
</protein>
<dbReference type="EMBL" id="JACOFZ010000013">
    <property type="protein sequence ID" value="MBC3883360.1"/>
    <property type="molecule type" value="Genomic_DNA"/>
</dbReference>
<name>A0A923HPM6_9BURK</name>